<evidence type="ECO:0000313" key="4">
    <source>
        <dbReference type="EMBL" id="KYN39268.1"/>
    </source>
</evidence>
<evidence type="ECO:0000256" key="2">
    <source>
        <dbReference type="ARBA" id="ARBA00022723"/>
    </source>
</evidence>
<dbReference type="GO" id="GO:0046872">
    <property type="term" value="F:metal ion binding"/>
    <property type="evidence" value="ECO:0007669"/>
    <property type="project" value="UniProtKB-KW"/>
</dbReference>
<feature type="domain" description="DDE Tnp4" evidence="3">
    <location>
        <begin position="75"/>
        <end position="185"/>
    </location>
</feature>
<evidence type="ECO:0000313" key="5">
    <source>
        <dbReference type="Proteomes" id="UP000078541"/>
    </source>
</evidence>
<sequence>MHHNLFLELLLEDLNRFKRCLRMDANTFERLLIKVTPIIQKQDTHLRESISAEERLSVILRHFATDKGQEFRLVNDSGVWNKCSLKNHLDRNVFKIPPSVPLPGTEDNFPFVIIEDKSFPLSEKLLIPHPKQVFIYLYICKLSRARRTSENGFGTMAARFQIFRSPMRYDSDDTSKIILVMCCLLRSQSVGRTMYTPSSFLDEEDEIVADASALFRDVICVSHAFRVTVFVCFRLSPASGRISTRHLCCGRDSEWIAKGLRQLQPRTSQLRELERTTAEGHGETNVVTCKVAGFRTQEAQS</sequence>
<dbReference type="Pfam" id="PF13359">
    <property type="entry name" value="DDE_Tnp_4"/>
    <property type="match status" value="1"/>
</dbReference>
<reference evidence="4 5" key="1">
    <citation type="submission" date="2016-03" db="EMBL/GenBank/DDBJ databases">
        <title>Trachymyrmex septentrionalis WGS genome.</title>
        <authorList>
            <person name="Nygaard S."/>
            <person name="Hu H."/>
            <person name="Boomsma J."/>
            <person name="Zhang G."/>
        </authorList>
    </citation>
    <scope>NUCLEOTIDE SEQUENCE [LARGE SCALE GENOMIC DNA]</scope>
    <source>
        <strain evidence="4">Tsep2-gDNA-1</strain>
        <tissue evidence="4">Whole body</tissue>
    </source>
</reference>
<accession>A0A195FFV3</accession>
<dbReference type="InterPro" id="IPR027806">
    <property type="entry name" value="HARBI1_dom"/>
</dbReference>
<name>A0A195FFV3_9HYME</name>
<proteinExistence type="predicted"/>
<keyword evidence="2" id="KW-0479">Metal-binding</keyword>
<dbReference type="AlphaFoldDB" id="A0A195FFV3"/>
<comment type="cofactor">
    <cofactor evidence="1">
        <name>a divalent metal cation</name>
        <dbReference type="ChEBI" id="CHEBI:60240"/>
    </cofactor>
</comment>
<evidence type="ECO:0000259" key="3">
    <source>
        <dbReference type="Pfam" id="PF13359"/>
    </source>
</evidence>
<dbReference type="EMBL" id="KQ981617">
    <property type="protein sequence ID" value="KYN39268.1"/>
    <property type="molecule type" value="Genomic_DNA"/>
</dbReference>
<protein>
    <recommendedName>
        <fullName evidence="3">DDE Tnp4 domain-containing protein</fullName>
    </recommendedName>
</protein>
<organism evidence="4 5">
    <name type="scientific">Trachymyrmex septentrionalis</name>
    <dbReference type="NCBI Taxonomy" id="34720"/>
    <lineage>
        <taxon>Eukaryota</taxon>
        <taxon>Metazoa</taxon>
        <taxon>Ecdysozoa</taxon>
        <taxon>Arthropoda</taxon>
        <taxon>Hexapoda</taxon>
        <taxon>Insecta</taxon>
        <taxon>Pterygota</taxon>
        <taxon>Neoptera</taxon>
        <taxon>Endopterygota</taxon>
        <taxon>Hymenoptera</taxon>
        <taxon>Apocrita</taxon>
        <taxon>Aculeata</taxon>
        <taxon>Formicoidea</taxon>
        <taxon>Formicidae</taxon>
        <taxon>Myrmicinae</taxon>
        <taxon>Trachymyrmex</taxon>
    </lineage>
</organism>
<keyword evidence="5" id="KW-1185">Reference proteome</keyword>
<evidence type="ECO:0000256" key="1">
    <source>
        <dbReference type="ARBA" id="ARBA00001968"/>
    </source>
</evidence>
<dbReference type="STRING" id="34720.A0A195FFV3"/>
<gene>
    <name evidence="4" type="ORF">ALC56_06345</name>
</gene>
<dbReference type="Proteomes" id="UP000078541">
    <property type="component" value="Unassembled WGS sequence"/>
</dbReference>